<reference evidence="6 7" key="1">
    <citation type="submission" date="2020-03" db="EMBL/GenBank/DDBJ databases">
        <title>Whole genome shotgun sequence of Phytohabitans flavus NBRC 107702.</title>
        <authorList>
            <person name="Komaki H."/>
            <person name="Tamura T."/>
        </authorList>
    </citation>
    <scope>NUCLEOTIDE SEQUENCE [LARGE SCALE GENOMIC DNA]</scope>
    <source>
        <strain evidence="6 7">NBRC 107702</strain>
    </source>
</reference>
<keyword evidence="7" id="KW-1185">Reference proteome</keyword>
<keyword evidence="4" id="KW-0812">Transmembrane</keyword>
<evidence type="ECO:0000256" key="3">
    <source>
        <dbReference type="ARBA" id="ARBA00023012"/>
    </source>
</evidence>
<feature type="transmembrane region" description="Helical" evidence="4">
    <location>
        <begin position="33"/>
        <end position="53"/>
    </location>
</feature>
<dbReference type="CDD" id="cd16917">
    <property type="entry name" value="HATPase_UhpB-NarQ-NarX-like"/>
    <property type="match status" value="1"/>
</dbReference>
<keyword evidence="2" id="KW-0418">Kinase</keyword>
<evidence type="ECO:0000256" key="1">
    <source>
        <dbReference type="ARBA" id="ARBA00022679"/>
    </source>
</evidence>
<gene>
    <name evidence="6" type="ORF">Pflav_044890</name>
</gene>
<dbReference type="PANTHER" id="PTHR24421">
    <property type="entry name" value="NITRATE/NITRITE SENSOR PROTEIN NARX-RELATED"/>
    <property type="match status" value="1"/>
</dbReference>
<evidence type="ECO:0000259" key="5">
    <source>
        <dbReference type="Pfam" id="PF02518"/>
    </source>
</evidence>
<dbReference type="Gene3D" id="3.30.565.10">
    <property type="entry name" value="Histidine kinase-like ATPase, C-terminal domain"/>
    <property type="match status" value="1"/>
</dbReference>
<protein>
    <recommendedName>
        <fullName evidence="5">Histidine kinase/HSP90-like ATPase domain-containing protein</fullName>
    </recommendedName>
</protein>
<dbReference type="AlphaFoldDB" id="A0A6F8XWA0"/>
<feature type="transmembrane region" description="Helical" evidence="4">
    <location>
        <begin position="113"/>
        <end position="138"/>
    </location>
</feature>
<feature type="transmembrane region" description="Helical" evidence="4">
    <location>
        <begin position="145"/>
        <end position="167"/>
    </location>
</feature>
<keyword evidence="3" id="KW-0902">Two-component regulatory system</keyword>
<reference evidence="6 7" key="2">
    <citation type="submission" date="2020-03" db="EMBL/GenBank/DDBJ databases">
        <authorList>
            <person name="Ichikawa N."/>
            <person name="Kimura A."/>
            <person name="Kitahashi Y."/>
            <person name="Uohara A."/>
        </authorList>
    </citation>
    <scope>NUCLEOTIDE SEQUENCE [LARGE SCALE GENOMIC DNA]</scope>
    <source>
        <strain evidence="6 7">NBRC 107702</strain>
    </source>
</reference>
<feature type="transmembrane region" description="Helical" evidence="4">
    <location>
        <begin position="187"/>
        <end position="208"/>
    </location>
</feature>
<dbReference type="PANTHER" id="PTHR24421:SF61">
    <property type="entry name" value="OXYGEN SENSOR HISTIDINE KINASE NREB"/>
    <property type="match status" value="1"/>
</dbReference>
<dbReference type="Pfam" id="PF02518">
    <property type="entry name" value="HATPase_c"/>
    <property type="match status" value="1"/>
</dbReference>
<dbReference type="EMBL" id="AP022870">
    <property type="protein sequence ID" value="BCB78079.1"/>
    <property type="molecule type" value="Genomic_DNA"/>
</dbReference>
<dbReference type="InterPro" id="IPR036890">
    <property type="entry name" value="HATPase_C_sf"/>
</dbReference>
<evidence type="ECO:0000256" key="2">
    <source>
        <dbReference type="ARBA" id="ARBA00022777"/>
    </source>
</evidence>
<feature type="transmembrane region" description="Helical" evidence="4">
    <location>
        <begin position="6"/>
        <end position="26"/>
    </location>
</feature>
<accession>A0A6F8XWA0</accession>
<dbReference type="Proteomes" id="UP000502508">
    <property type="component" value="Chromosome"/>
</dbReference>
<dbReference type="SUPFAM" id="SSF55874">
    <property type="entry name" value="ATPase domain of HSP90 chaperone/DNA topoisomerase II/histidine kinase"/>
    <property type="match status" value="1"/>
</dbReference>
<feature type="domain" description="Histidine kinase/HSP90-like ATPase" evidence="5">
    <location>
        <begin position="317"/>
        <end position="413"/>
    </location>
</feature>
<dbReference type="GO" id="GO:0000160">
    <property type="term" value="P:phosphorelay signal transduction system"/>
    <property type="evidence" value="ECO:0007669"/>
    <property type="project" value="UniProtKB-KW"/>
</dbReference>
<dbReference type="InterPro" id="IPR003594">
    <property type="entry name" value="HATPase_dom"/>
</dbReference>
<dbReference type="GO" id="GO:0016301">
    <property type="term" value="F:kinase activity"/>
    <property type="evidence" value="ECO:0007669"/>
    <property type="project" value="UniProtKB-KW"/>
</dbReference>
<keyword evidence="4" id="KW-0472">Membrane</keyword>
<evidence type="ECO:0000313" key="6">
    <source>
        <dbReference type="EMBL" id="BCB78079.1"/>
    </source>
</evidence>
<feature type="transmembrane region" description="Helical" evidence="4">
    <location>
        <begin position="83"/>
        <end position="101"/>
    </location>
</feature>
<dbReference type="InterPro" id="IPR050482">
    <property type="entry name" value="Sensor_HK_TwoCompSys"/>
</dbReference>
<keyword evidence="1" id="KW-0808">Transferase</keyword>
<dbReference type="KEGG" id="pfla:Pflav_044890"/>
<proteinExistence type="predicted"/>
<organism evidence="6 7">
    <name type="scientific">Phytohabitans flavus</name>
    <dbReference type="NCBI Taxonomy" id="1076124"/>
    <lineage>
        <taxon>Bacteria</taxon>
        <taxon>Bacillati</taxon>
        <taxon>Actinomycetota</taxon>
        <taxon>Actinomycetes</taxon>
        <taxon>Micromonosporales</taxon>
        <taxon>Micromonosporaceae</taxon>
    </lineage>
</organism>
<keyword evidence="4" id="KW-1133">Transmembrane helix</keyword>
<evidence type="ECO:0000313" key="7">
    <source>
        <dbReference type="Proteomes" id="UP000502508"/>
    </source>
</evidence>
<dbReference type="RefSeq" id="WP_173037696.1">
    <property type="nucleotide sequence ID" value="NZ_AP022870.1"/>
</dbReference>
<name>A0A6F8XWA0_9ACTN</name>
<sequence>MAAAIIGVFTLVAGVCIAALGGLWALAGSLTAATVRVALVAPAILAMTALFSLELVRSVGALAGVLIGAIVAASRWRMPLASALAVLSAITLFIAYAATGGHPEKLADRESTVPALVILVLVTAAGTAVIGATAAVLAPRGSLPAALGPVAAVVATGGIATVSATYLRDGEPVSSFLNPVLHLNTSAVLLLVTGAAIGGLAFAQQVAARSAERKHAEQIRRSAAAAERDRLARPIHDGVLQVLALVQRHGSELGGQGGQLATLAAEQEAALRTLLSGQATTQPGASEDVRAQLRALATPAVEVAAPAQAVELPAGTAEELTAAVRAALDNVRRHAGPGARAWVLLEDEGNAVRVTVRDDGVGFTSQRLADAEDAGRLGVAQSMRGRITDLGGTMTIHSRPGEGAEVEFWLPRTKASPHNAQDL</sequence>
<evidence type="ECO:0000256" key="4">
    <source>
        <dbReference type="SAM" id="Phobius"/>
    </source>
</evidence>